<dbReference type="RefSeq" id="WP_052606659.1">
    <property type="nucleotide sequence ID" value="NZ_JXYS01000095.1"/>
</dbReference>
<dbReference type="Proteomes" id="UP000032360">
    <property type="component" value="Unassembled WGS sequence"/>
</dbReference>
<evidence type="ECO:0000256" key="1">
    <source>
        <dbReference type="ARBA" id="ARBA00022553"/>
    </source>
</evidence>
<accession>A0A0D8HDZ8</accession>
<dbReference type="Gene3D" id="1.10.10.10">
    <property type="entry name" value="Winged helix-like DNA-binding domain superfamily/Winged helix DNA-binding domain"/>
    <property type="match status" value="1"/>
</dbReference>
<evidence type="ECO:0000256" key="5">
    <source>
        <dbReference type="ARBA" id="ARBA00023163"/>
    </source>
</evidence>
<dbReference type="CDD" id="cd00383">
    <property type="entry name" value="trans_reg_C"/>
    <property type="match status" value="1"/>
</dbReference>
<feature type="domain" description="OmpR/PhoB-type" evidence="9">
    <location>
        <begin position="133"/>
        <end position="196"/>
    </location>
</feature>
<evidence type="ECO:0000256" key="6">
    <source>
        <dbReference type="PROSITE-ProRule" id="PRU00169"/>
    </source>
</evidence>
<dbReference type="AlphaFoldDB" id="A0A0D8HDZ8"/>
<evidence type="ECO:0000313" key="11">
    <source>
        <dbReference type="Proteomes" id="UP000032360"/>
    </source>
</evidence>
<organism evidence="10 11">
    <name type="scientific">Acidithrix ferrooxidans</name>
    <dbReference type="NCBI Taxonomy" id="1280514"/>
    <lineage>
        <taxon>Bacteria</taxon>
        <taxon>Bacillati</taxon>
        <taxon>Actinomycetota</taxon>
        <taxon>Acidimicrobiia</taxon>
        <taxon>Acidimicrobiales</taxon>
        <taxon>Acidimicrobiaceae</taxon>
        <taxon>Acidithrix</taxon>
    </lineage>
</organism>
<dbReference type="SUPFAM" id="SSF46894">
    <property type="entry name" value="C-terminal effector domain of the bipartite response regulators"/>
    <property type="match status" value="1"/>
</dbReference>
<keyword evidence="11" id="KW-1185">Reference proteome</keyword>
<name>A0A0D8HDZ8_9ACTN</name>
<dbReference type="Gene3D" id="6.10.250.690">
    <property type="match status" value="1"/>
</dbReference>
<dbReference type="Pfam" id="PF00486">
    <property type="entry name" value="Trans_reg_C"/>
    <property type="match status" value="1"/>
</dbReference>
<dbReference type="InterPro" id="IPR001789">
    <property type="entry name" value="Sig_transdc_resp-reg_receiver"/>
</dbReference>
<dbReference type="CDD" id="cd17574">
    <property type="entry name" value="REC_OmpR"/>
    <property type="match status" value="1"/>
</dbReference>
<comment type="caution">
    <text evidence="10">The sequence shown here is derived from an EMBL/GenBank/DDBJ whole genome shotgun (WGS) entry which is preliminary data.</text>
</comment>
<dbReference type="PROSITE" id="PS51755">
    <property type="entry name" value="OMPR_PHOB"/>
    <property type="match status" value="1"/>
</dbReference>
<evidence type="ECO:0000256" key="7">
    <source>
        <dbReference type="PROSITE-ProRule" id="PRU01091"/>
    </source>
</evidence>
<keyword evidence="2" id="KW-0902">Two-component regulatory system</keyword>
<keyword evidence="5" id="KW-0804">Transcription</keyword>
<evidence type="ECO:0000256" key="2">
    <source>
        <dbReference type="ARBA" id="ARBA00023012"/>
    </source>
</evidence>
<dbReference type="Pfam" id="PF00072">
    <property type="entry name" value="Response_reg"/>
    <property type="match status" value="1"/>
</dbReference>
<dbReference type="GO" id="GO:0005829">
    <property type="term" value="C:cytosol"/>
    <property type="evidence" value="ECO:0007669"/>
    <property type="project" value="TreeGrafter"/>
</dbReference>
<dbReference type="PROSITE" id="PS50110">
    <property type="entry name" value="RESPONSE_REGULATORY"/>
    <property type="match status" value="1"/>
</dbReference>
<feature type="domain" description="Response regulatory" evidence="8">
    <location>
        <begin position="6"/>
        <end position="119"/>
    </location>
</feature>
<reference evidence="10 11" key="1">
    <citation type="submission" date="2015-01" db="EMBL/GenBank/DDBJ databases">
        <title>Draft genome of the acidophilic iron oxidizer Acidithrix ferrooxidans strain Py-F3.</title>
        <authorList>
            <person name="Poehlein A."/>
            <person name="Eisen S."/>
            <person name="Schloemann M."/>
            <person name="Johnson B.D."/>
            <person name="Daniel R."/>
            <person name="Muehling M."/>
        </authorList>
    </citation>
    <scope>NUCLEOTIDE SEQUENCE [LARGE SCALE GENOMIC DNA]</scope>
    <source>
        <strain evidence="10 11">Py-F3</strain>
    </source>
</reference>
<protein>
    <submittedName>
        <fullName evidence="10">Transcriptional regulatory protein YycF</fullName>
    </submittedName>
</protein>
<keyword evidence="3" id="KW-0805">Transcription regulation</keyword>
<dbReference type="STRING" id="1280514.AXFE_29860"/>
<dbReference type="SUPFAM" id="SSF52172">
    <property type="entry name" value="CheY-like"/>
    <property type="match status" value="1"/>
</dbReference>
<dbReference type="EMBL" id="JXYS01000095">
    <property type="protein sequence ID" value="KJF16185.1"/>
    <property type="molecule type" value="Genomic_DNA"/>
</dbReference>
<dbReference type="InterPro" id="IPR011006">
    <property type="entry name" value="CheY-like_superfamily"/>
</dbReference>
<dbReference type="PANTHER" id="PTHR48111:SF1">
    <property type="entry name" value="TWO-COMPONENT RESPONSE REGULATOR ORR33"/>
    <property type="match status" value="1"/>
</dbReference>
<feature type="DNA-binding region" description="OmpR/PhoB-type" evidence="7">
    <location>
        <begin position="133"/>
        <end position="196"/>
    </location>
</feature>
<evidence type="ECO:0000259" key="8">
    <source>
        <dbReference type="PROSITE" id="PS50110"/>
    </source>
</evidence>
<dbReference type="PANTHER" id="PTHR48111">
    <property type="entry name" value="REGULATOR OF RPOS"/>
    <property type="match status" value="1"/>
</dbReference>
<dbReference type="GO" id="GO:0032993">
    <property type="term" value="C:protein-DNA complex"/>
    <property type="evidence" value="ECO:0007669"/>
    <property type="project" value="TreeGrafter"/>
</dbReference>
<dbReference type="InterPro" id="IPR036388">
    <property type="entry name" value="WH-like_DNA-bd_sf"/>
</dbReference>
<keyword evidence="1 6" id="KW-0597">Phosphoprotein</keyword>
<gene>
    <name evidence="10" type="primary">yycF</name>
    <name evidence="10" type="ORF">AXFE_29860</name>
</gene>
<evidence type="ECO:0000256" key="3">
    <source>
        <dbReference type="ARBA" id="ARBA00023015"/>
    </source>
</evidence>
<feature type="modified residue" description="4-aspartylphosphate" evidence="6">
    <location>
        <position position="55"/>
    </location>
</feature>
<dbReference type="InterPro" id="IPR039420">
    <property type="entry name" value="WalR-like"/>
</dbReference>
<dbReference type="GO" id="GO:0000976">
    <property type="term" value="F:transcription cis-regulatory region binding"/>
    <property type="evidence" value="ECO:0007669"/>
    <property type="project" value="TreeGrafter"/>
</dbReference>
<keyword evidence="4 7" id="KW-0238">DNA-binding</keyword>
<sequence length="196" mass="21761">MEETTTILIVDDEYPLRRLLRSYFTKEGFNVVEAGDSTSARALFDQYQINIALIDVMMPGADGFALVRELRTITDIPLILVTAKGEESSKITGLEIGADDYVTKPFSAPEVVARVRAHLRRFNGTFHDFEVGAPTITMAKLSINPNSRRTTVDDSEIDLSKREFDLLYKLASSPGKVFTREALLLAAWGSLLLLSS</sequence>
<evidence type="ECO:0000256" key="4">
    <source>
        <dbReference type="ARBA" id="ARBA00023125"/>
    </source>
</evidence>
<dbReference type="GO" id="GO:0006355">
    <property type="term" value="P:regulation of DNA-templated transcription"/>
    <property type="evidence" value="ECO:0007669"/>
    <property type="project" value="InterPro"/>
</dbReference>
<dbReference type="InterPro" id="IPR001867">
    <property type="entry name" value="OmpR/PhoB-type_DNA-bd"/>
</dbReference>
<evidence type="ECO:0000259" key="9">
    <source>
        <dbReference type="PROSITE" id="PS51755"/>
    </source>
</evidence>
<dbReference type="OrthoDB" id="3686848at2"/>
<dbReference type="InterPro" id="IPR016032">
    <property type="entry name" value="Sig_transdc_resp-reg_C-effctor"/>
</dbReference>
<dbReference type="SMART" id="SM00448">
    <property type="entry name" value="REC"/>
    <property type="match status" value="1"/>
</dbReference>
<dbReference type="Gene3D" id="3.40.50.2300">
    <property type="match status" value="1"/>
</dbReference>
<evidence type="ECO:0000313" key="10">
    <source>
        <dbReference type="EMBL" id="KJF16185.1"/>
    </source>
</evidence>
<proteinExistence type="predicted"/>
<dbReference type="GO" id="GO:0000156">
    <property type="term" value="F:phosphorelay response regulator activity"/>
    <property type="evidence" value="ECO:0007669"/>
    <property type="project" value="TreeGrafter"/>
</dbReference>